<dbReference type="InterPro" id="IPR052041">
    <property type="entry name" value="Nucleic_acid_metab_PIN/TRAM"/>
</dbReference>
<feature type="transmembrane region" description="Helical" evidence="1">
    <location>
        <begin position="7"/>
        <end position="26"/>
    </location>
</feature>
<keyword evidence="1" id="KW-0472">Membrane</keyword>
<feature type="transmembrane region" description="Helical" evidence="1">
    <location>
        <begin position="103"/>
        <end position="127"/>
    </location>
</feature>
<dbReference type="InterPro" id="IPR002716">
    <property type="entry name" value="PIN_dom"/>
</dbReference>
<protein>
    <submittedName>
        <fullName evidence="3">Uncharacterized conserved protein YacL, contains PIN and TRAM domains</fullName>
    </submittedName>
</protein>
<dbReference type="STRING" id="263852.SAMN02745116_00027"/>
<dbReference type="Gene3D" id="3.40.50.1010">
    <property type="entry name" value="5'-nuclease"/>
    <property type="match status" value="1"/>
</dbReference>
<dbReference type="InterPro" id="IPR029060">
    <property type="entry name" value="PIN-like_dom_sf"/>
</dbReference>
<dbReference type="EMBL" id="FUXI01000001">
    <property type="protein sequence ID" value="SJZ36360.1"/>
    <property type="molecule type" value="Genomic_DNA"/>
</dbReference>
<dbReference type="PANTHER" id="PTHR11603:SF147">
    <property type="entry name" value="MEMBRANE PROTEIN"/>
    <property type="match status" value="1"/>
</dbReference>
<dbReference type="PANTHER" id="PTHR11603">
    <property type="entry name" value="AAA FAMILY ATPASE"/>
    <property type="match status" value="1"/>
</dbReference>
<dbReference type="SUPFAM" id="SSF88723">
    <property type="entry name" value="PIN domain-like"/>
    <property type="match status" value="1"/>
</dbReference>
<dbReference type="Pfam" id="PF01850">
    <property type="entry name" value="PIN"/>
    <property type="match status" value="1"/>
</dbReference>
<reference evidence="3 4" key="1">
    <citation type="submission" date="2017-02" db="EMBL/GenBank/DDBJ databases">
        <authorList>
            <person name="Peterson S.W."/>
        </authorList>
    </citation>
    <scope>NUCLEOTIDE SEQUENCE [LARGE SCALE GENOMIC DNA]</scope>
    <source>
        <strain evidence="3 4">ATCC BAA-1030</strain>
    </source>
</reference>
<name>A0A1T4K1M2_9ENTE</name>
<keyword evidence="4" id="KW-1185">Reference proteome</keyword>
<evidence type="ECO:0000259" key="2">
    <source>
        <dbReference type="SMART" id="SM00670"/>
    </source>
</evidence>
<feature type="transmembrane region" description="Helical" evidence="1">
    <location>
        <begin position="78"/>
        <end position="97"/>
    </location>
</feature>
<proteinExistence type="predicted"/>
<dbReference type="Proteomes" id="UP000190328">
    <property type="component" value="Unassembled WGS sequence"/>
</dbReference>
<sequence length="375" mass="41328">MQKRMIQLIFVLIGASLGTGLLPGVWKLLGDDHWKLLDNSFTNGSLGAIIFLFLSFAFAGNIVNGLNRADKKIAKISLQALLFGGLGFLIGLLAGALLSLPLFFLNIPVISTILPIILIVLLAYFGLRVGISRKEELVKTFVGKKKTQVDIEEPQKEELVESELLESVANVKLLDTSVIIDGRIYDIAKTGFLEGTIVIPNFVLFELQKISDSSDNLKRVRGRRGLDILNALQKLEDVEVEMYEGDFDDITEVDEKLLKLGRMWGAAVVTNDFNLNKVAQFQKVSVLNINELANAVKPVVIPGEAMTVTIVKSGTERSQGVAYLDDGTMIVVEDGQHFMNKELKVVVTSVIQTNAGKMIFAKPTHSTRTIENREK</sequence>
<dbReference type="CDD" id="cd09877">
    <property type="entry name" value="PIN_YacL-like"/>
    <property type="match status" value="1"/>
</dbReference>
<evidence type="ECO:0000256" key="1">
    <source>
        <dbReference type="SAM" id="Phobius"/>
    </source>
</evidence>
<evidence type="ECO:0000313" key="4">
    <source>
        <dbReference type="Proteomes" id="UP000190328"/>
    </source>
</evidence>
<keyword evidence="1" id="KW-0812">Transmembrane</keyword>
<dbReference type="AlphaFoldDB" id="A0A1T4K1M2"/>
<dbReference type="SMART" id="SM00670">
    <property type="entry name" value="PINc"/>
    <property type="match status" value="1"/>
</dbReference>
<accession>A0A1T4K1M2</accession>
<evidence type="ECO:0000313" key="3">
    <source>
        <dbReference type="EMBL" id="SJZ36360.1"/>
    </source>
</evidence>
<feature type="transmembrane region" description="Helical" evidence="1">
    <location>
        <begin position="46"/>
        <end position="66"/>
    </location>
</feature>
<dbReference type="OrthoDB" id="9780734at2"/>
<feature type="domain" description="PIN" evidence="2">
    <location>
        <begin position="170"/>
        <end position="277"/>
    </location>
</feature>
<keyword evidence="1" id="KW-1133">Transmembrane helix</keyword>
<dbReference type="RefSeq" id="WP_078806004.1">
    <property type="nucleotide sequence ID" value="NZ_FUXI01000001.1"/>
</dbReference>
<organism evidence="3 4">
    <name type="scientific">Pilibacter termitis</name>
    <dbReference type="NCBI Taxonomy" id="263852"/>
    <lineage>
        <taxon>Bacteria</taxon>
        <taxon>Bacillati</taxon>
        <taxon>Bacillota</taxon>
        <taxon>Bacilli</taxon>
        <taxon>Lactobacillales</taxon>
        <taxon>Enterococcaceae</taxon>
        <taxon>Pilibacter</taxon>
    </lineage>
</organism>
<gene>
    <name evidence="3" type="ORF">SAMN02745116_00027</name>
</gene>